<comment type="caution">
    <text evidence="1">The sequence shown here is derived from an EMBL/GenBank/DDBJ whole genome shotgun (WGS) entry which is preliminary data.</text>
</comment>
<accession>A0A3M7S9K2</accession>
<name>A0A3M7S9K2_BRAPC</name>
<proteinExistence type="predicted"/>
<evidence type="ECO:0000313" key="2">
    <source>
        <dbReference type="Proteomes" id="UP000276133"/>
    </source>
</evidence>
<keyword evidence="2" id="KW-1185">Reference proteome</keyword>
<reference evidence="1 2" key="1">
    <citation type="journal article" date="2018" name="Sci. Rep.">
        <title>Genomic signatures of local adaptation to the degree of environmental predictability in rotifers.</title>
        <authorList>
            <person name="Franch-Gras L."/>
            <person name="Hahn C."/>
            <person name="Garcia-Roger E.M."/>
            <person name="Carmona M.J."/>
            <person name="Serra M."/>
            <person name="Gomez A."/>
        </authorList>
    </citation>
    <scope>NUCLEOTIDE SEQUENCE [LARGE SCALE GENOMIC DNA]</scope>
    <source>
        <strain evidence="1">HYR1</strain>
    </source>
</reference>
<sequence>MALDHFKSSRFVIKFFFSHFHAKLNSSKVMNYIAHVSVLCTDIEIDIYSLNFSKLKEMFHLTREWENGYA</sequence>
<dbReference type="AlphaFoldDB" id="A0A3M7S9K2"/>
<dbReference type="Proteomes" id="UP000276133">
    <property type="component" value="Unassembled WGS sequence"/>
</dbReference>
<dbReference type="EMBL" id="REGN01001811">
    <property type="protein sequence ID" value="RNA32379.1"/>
    <property type="molecule type" value="Genomic_DNA"/>
</dbReference>
<protein>
    <submittedName>
        <fullName evidence="1">Uncharacterized protein</fullName>
    </submittedName>
</protein>
<evidence type="ECO:0000313" key="1">
    <source>
        <dbReference type="EMBL" id="RNA32379.1"/>
    </source>
</evidence>
<gene>
    <name evidence="1" type="ORF">BpHYR1_043912</name>
</gene>
<organism evidence="1 2">
    <name type="scientific">Brachionus plicatilis</name>
    <name type="common">Marine rotifer</name>
    <name type="synonym">Brachionus muelleri</name>
    <dbReference type="NCBI Taxonomy" id="10195"/>
    <lineage>
        <taxon>Eukaryota</taxon>
        <taxon>Metazoa</taxon>
        <taxon>Spiralia</taxon>
        <taxon>Gnathifera</taxon>
        <taxon>Rotifera</taxon>
        <taxon>Eurotatoria</taxon>
        <taxon>Monogononta</taxon>
        <taxon>Pseudotrocha</taxon>
        <taxon>Ploima</taxon>
        <taxon>Brachionidae</taxon>
        <taxon>Brachionus</taxon>
    </lineage>
</organism>